<dbReference type="GeneID" id="93587676"/>
<protein>
    <submittedName>
        <fullName evidence="2">Uncharacterized protein</fullName>
    </submittedName>
</protein>
<dbReference type="Proteomes" id="UP000283090">
    <property type="component" value="Unassembled WGS sequence"/>
</dbReference>
<feature type="compositionally biased region" description="Acidic residues" evidence="1">
    <location>
        <begin position="245"/>
        <end position="254"/>
    </location>
</feature>
<dbReference type="EMBL" id="SAEB01000006">
    <property type="protein sequence ID" value="RVD87122.1"/>
    <property type="molecule type" value="Genomic_DNA"/>
</dbReference>
<feature type="region of interest" description="Disordered" evidence="1">
    <location>
        <begin position="74"/>
        <end position="99"/>
    </location>
</feature>
<feature type="compositionally biased region" description="Polar residues" evidence="1">
    <location>
        <begin position="188"/>
        <end position="203"/>
    </location>
</feature>
<organism evidence="2 3">
    <name type="scientific">Arthrobotrys flagrans</name>
    <name type="common">Nematode-trapping fungus</name>
    <name type="synonym">Trichothecium flagrans</name>
    <dbReference type="NCBI Taxonomy" id="97331"/>
    <lineage>
        <taxon>Eukaryota</taxon>
        <taxon>Fungi</taxon>
        <taxon>Dikarya</taxon>
        <taxon>Ascomycota</taxon>
        <taxon>Pezizomycotina</taxon>
        <taxon>Orbiliomycetes</taxon>
        <taxon>Orbiliales</taxon>
        <taxon>Orbiliaceae</taxon>
        <taxon>Arthrobotrys</taxon>
    </lineage>
</organism>
<comment type="caution">
    <text evidence="2">The sequence shown here is derived from an EMBL/GenBank/DDBJ whole genome shotgun (WGS) entry which is preliminary data.</text>
</comment>
<dbReference type="AlphaFoldDB" id="A0A437A7M2"/>
<evidence type="ECO:0000313" key="3">
    <source>
        <dbReference type="Proteomes" id="UP000283090"/>
    </source>
</evidence>
<dbReference type="VEuPathDB" id="FungiDB:DFL_005365"/>
<feature type="compositionally biased region" description="Polar residues" evidence="1">
    <location>
        <begin position="256"/>
        <end position="266"/>
    </location>
</feature>
<name>A0A437A7M2_ARTFL</name>
<feature type="compositionally biased region" description="Basic residues" evidence="1">
    <location>
        <begin position="228"/>
        <end position="241"/>
    </location>
</feature>
<evidence type="ECO:0000256" key="1">
    <source>
        <dbReference type="SAM" id="MobiDB-lite"/>
    </source>
</evidence>
<feature type="compositionally biased region" description="Basic and acidic residues" evidence="1">
    <location>
        <begin position="178"/>
        <end position="187"/>
    </location>
</feature>
<feature type="compositionally biased region" description="Low complexity" evidence="1">
    <location>
        <begin position="207"/>
        <end position="220"/>
    </location>
</feature>
<feature type="region of interest" description="Disordered" evidence="1">
    <location>
        <begin position="168"/>
        <end position="266"/>
    </location>
</feature>
<dbReference type="OrthoDB" id="5292290at2759"/>
<sequence length="802" mass="91069">MWKRHNGVTTVPVGPQAGHEVEGYHREPHQLHFKPDAVDRGMSPHRHLDNSSSSLHPVNIWRYCSGTKNAYLGLSSRQRRDRAHQGLSKPGGEDTKPNQLCVEKPCMEAPMHMPNSRQRARSLIRLRVRNHRKRQVKKKKEKLGFISRSQGSLRRIISIPRLSRLSTGTDIKGKQRLKPSENIHISRENTPNEAQESPENSASGEIPSGSSVSKVRPSSSNPESLQGARRRNTREYKRRKKIPDDISDGEEDDFVNTRSANRPSSSKEYACPFFKAYPSQHVNCRDSGWVERRKVKDHLKRYHYNGNAPSEIQHSHSWDDWYRFIVKDTDREVRAIPNSDPNFVKILCYLLQASEQLEGQEAPCFGTRMLKLFQHAQRNPTEIEAIIRGIAAILDRPYDPISIEPETFPTDISTVPPSFQSHLHHADLQYISENVYPRLDWPTEAPSTSAHAIPNAAHTGFDEDSSLEANQYLILAAEPRHGEDWDLTPIVAHSDTTGRFSDSHFNSHSVDKPMDELMISQDATCHEIQAGCHEATVPPGTLSRLPLQDFMVPIQAPVNGFIDPKRTQISKMDSIQNSDHSEIPLSLIPPSEYFAQTRHPVQDAIPASTFVQPQRCLMECTNLVKRKRPRAESVGNILIPSLESRFNALPTPSPSVLSKAGSIMTPSLLTPFTANTTGFPVSTHMILVISCRRPEIFTFSGSISNSIDTFVDWIYRTFSFDFSDMNREFWFMNESVPLYNKAAVLAQLVAFWGESGDMFFNKVIPWFWIDMPCRCLVEMNSTYRLANDLKFTMNDPLFELLS</sequence>
<proteinExistence type="predicted"/>
<accession>A0A437A7M2</accession>
<evidence type="ECO:0000313" key="2">
    <source>
        <dbReference type="EMBL" id="RVD87122.1"/>
    </source>
</evidence>
<keyword evidence="3" id="KW-1185">Reference proteome</keyword>
<reference evidence="2 3" key="1">
    <citation type="submission" date="2019-01" db="EMBL/GenBank/DDBJ databases">
        <title>Intercellular communication is required for trap formation in the nematode-trapping fungus Duddingtonia flagrans.</title>
        <authorList>
            <person name="Youssar L."/>
            <person name="Wernet V."/>
            <person name="Hensel N."/>
            <person name="Hildebrandt H.-G."/>
            <person name="Fischer R."/>
        </authorList>
    </citation>
    <scope>NUCLEOTIDE SEQUENCE [LARGE SCALE GENOMIC DNA]</scope>
    <source>
        <strain evidence="2 3">CBS H-5679</strain>
    </source>
</reference>
<gene>
    <name evidence="2" type="ORF">DFL_005365</name>
</gene>
<dbReference type="RefSeq" id="XP_067492666.1">
    <property type="nucleotide sequence ID" value="XM_067634615.1"/>
</dbReference>